<gene>
    <name evidence="2" type="ORF">EVAR_67175_1</name>
</gene>
<keyword evidence="3" id="KW-1185">Reference proteome</keyword>
<evidence type="ECO:0000313" key="2">
    <source>
        <dbReference type="EMBL" id="GBP91801.1"/>
    </source>
</evidence>
<evidence type="ECO:0000313" key="3">
    <source>
        <dbReference type="Proteomes" id="UP000299102"/>
    </source>
</evidence>
<comment type="caution">
    <text evidence="2">The sequence shown here is derived from an EMBL/GenBank/DDBJ whole genome shotgun (WGS) entry which is preliminary data.</text>
</comment>
<reference evidence="2 3" key="1">
    <citation type="journal article" date="2019" name="Commun. Biol.">
        <title>The bagworm genome reveals a unique fibroin gene that provides high tensile strength.</title>
        <authorList>
            <person name="Kono N."/>
            <person name="Nakamura H."/>
            <person name="Ohtoshi R."/>
            <person name="Tomita M."/>
            <person name="Numata K."/>
            <person name="Arakawa K."/>
        </authorList>
    </citation>
    <scope>NUCLEOTIDE SEQUENCE [LARGE SCALE GENOMIC DNA]</scope>
</reference>
<sequence>MPIECGIVPGVGGEHSKGHLTPMTDDVPPTMHLAERGEASLRNPKINDTYRVHIRDVPRLGRSGGRRRYKLLGAELDQCQADRGPRYGAVVMKT</sequence>
<dbReference type="Proteomes" id="UP000299102">
    <property type="component" value="Unassembled WGS sequence"/>
</dbReference>
<organism evidence="2 3">
    <name type="scientific">Eumeta variegata</name>
    <name type="common">Bagworm moth</name>
    <name type="synonym">Eumeta japonica</name>
    <dbReference type="NCBI Taxonomy" id="151549"/>
    <lineage>
        <taxon>Eukaryota</taxon>
        <taxon>Metazoa</taxon>
        <taxon>Ecdysozoa</taxon>
        <taxon>Arthropoda</taxon>
        <taxon>Hexapoda</taxon>
        <taxon>Insecta</taxon>
        <taxon>Pterygota</taxon>
        <taxon>Neoptera</taxon>
        <taxon>Endopterygota</taxon>
        <taxon>Lepidoptera</taxon>
        <taxon>Glossata</taxon>
        <taxon>Ditrysia</taxon>
        <taxon>Tineoidea</taxon>
        <taxon>Psychidae</taxon>
        <taxon>Oiketicinae</taxon>
        <taxon>Eumeta</taxon>
    </lineage>
</organism>
<protein>
    <submittedName>
        <fullName evidence="2">Uncharacterized protein</fullName>
    </submittedName>
</protein>
<name>A0A4C1ZSA4_EUMVA</name>
<accession>A0A4C1ZSA4</accession>
<feature type="region of interest" description="Disordered" evidence="1">
    <location>
        <begin position="1"/>
        <end position="26"/>
    </location>
</feature>
<proteinExistence type="predicted"/>
<dbReference type="AlphaFoldDB" id="A0A4C1ZSA4"/>
<dbReference type="EMBL" id="BGZK01002211">
    <property type="protein sequence ID" value="GBP91801.1"/>
    <property type="molecule type" value="Genomic_DNA"/>
</dbReference>
<evidence type="ECO:0000256" key="1">
    <source>
        <dbReference type="SAM" id="MobiDB-lite"/>
    </source>
</evidence>